<dbReference type="PANTHER" id="PTHR11188">
    <property type="entry name" value="ARRESTIN DOMAIN CONTAINING PROTEIN"/>
    <property type="match status" value="1"/>
</dbReference>
<dbReference type="EMBL" id="CVRI01000057">
    <property type="protein sequence ID" value="CRL02451.1"/>
    <property type="molecule type" value="Genomic_DNA"/>
</dbReference>
<dbReference type="STRING" id="568069.A0A1J1IQE3"/>
<reference evidence="5 6" key="1">
    <citation type="submission" date="2015-04" db="EMBL/GenBank/DDBJ databases">
        <authorList>
            <person name="Syromyatnikov M.Y."/>
            <person name="Popov V.N."/>
        </authorList>
    </citation>
    <scope>NUCLEOTIDE SEQUENCE [LARGE SCALE GENOMIC DNA]</scope>
</reference>
<evidence type="ECO:0000313" key="5">
    <source>
        <dbReference type="EMBL" id="CRL02451.1"/>
    </source>
</evidence>
<evidence type="ECO:0000256" key="3">
    <source>
        <dbReference type="SAM" id="MobiDB-lite"/>
    </source>
</evidence>
<feature type="region of interest" description="Disordered" evidence="3">
    <location>
        <begin position="325"/>
        <end position="354"/>
    </location>
</feature>
<dbReference type="InterPro" id="IPR011022">
    <property type="entry name" value="Arrestin_C-like"/>
</dbReference>
<dbReference type="InterPro" id="IPR050357">
    <property type="entry name" value="Arrestin_domain-protein"/>
</dbReference>
<evidence type="ECO:0000256" key="2">
    <source>
        <dbReference type="ARBA" id="ARBA00022606"/>
    </source>
</evidence>
<sequence>MTSSYTMNLTFDDNPDGIFYPGQTVKGQLEFIVSAPLKLRGLILTIRGSAMCNYSSDLTAEQEFFVQDRDLIGSKGAEPKEIQTGTYDYDFAHRLPRNIPYSIEGVYGYVKYYVMATLDLPWDMYDKTVEKPFTVKRYEDLNYMSGMRDPREIIVKKDIDSPSWIFWKTVNGYVILKGSIPKCGYAPEEEIKVDVEINNQSNVDIESVLISLQNVGSYVCQTPWAKLEKSTQLKMCEIVAKGVKAGYTSKIKEKLAVPATTLITSVMFCNVYQISYNVQISLKFRRYNNNLTMNIPVYIGSVGLKPVEELDKNVRIPPLWPPDYKVQANDKQNAEKENSENIDASSAMTEEAAD</sequence>
<name>A0A1J1IQE3_9DIPT</name>
<dbReference type="InterPro" id="IPR014756">
    <property type="entry name" value="Ig_E-set"/>
</dbReference>
<gene>
    <name evidence="5" type="ORF">CLUMA_CG015055</name>
</gene>
<evidence type="ECO:0000313" key="6">
    <source>
        <dbReference type="Proteomes" id="UP000183832"/>
    </source>
</evidence>
<evidence type="ECO:0000256" key="1">
    <source>
        <dbReference type="ARBA" id="ARBA00005298"/>
    </source>
</evidence>
<keyword evidence="2" id="KW-0716">Sensory transduction</keyword>
<protein>
    <submittedName>
        <fullName evidence="5">CLUMA_CG015055, isoform A</fullName>
    </submittedName>
</protein>
<dbReference type="PANTHER" id="PTHR11188:SF176">
    <property type="entry name" value="ARRESTIN DOMAIN-CONTAINING PROTEIN 1"/>
    <property type="match status" value="1"/>
</dbReference>
<dbReference type="Proteomes" id="UP000183832">
    <property type="component" value="Unassembled WGS sequence"/>
</dbReference>
<accession>A0A1J1IQE3</accession>
<evidence type="ECO:0000259" key="4">
    <source>
        <dbReference type="SMART" id="SM01017"/>
    </source>
</evidence>
<dbReference type="Gene3D" id="2.60.40.640">
    <property type="match status" value="2"/>
</dbReference>
<dbReference type="Pfam" id="PF00339">
    <property type="entry name" value="Arrestin_N"/>
    <property type="match status" value="1"/>
</dbReference>
<dbReference type="SUPFAM" id="SSF81296">
    <property type="entry name" value="E set domains"/>
    <property type="match status" value="2"/>
</dbReference>
<feature type="domain" description="Arrestin C-terminal-like" evidence="4">
    <location>
        <begin position="170"/>
        <end position="304"/>
    </location>
</feature>
<keyword evidence="6" id="KW-1185">Reference proteome</keyword>
<dbReference type="GO" id="GO:0005737">
    <property type="term" value="C:cytoplasm"/>
    <property type="evidence" value="ECO:0007669"/>
    <property type="project" value="TreeGrafter"/>
</dbReference>
<dbReference type="AlphaFoldDB" id="A0A1J1IQE3"/>
<dbReference type="GO" id="GO:0015031">
    <property type="term" value="P:protein transport"/>
    <property type="evidence" value="ECO:0007669"/>
    <property type="project" value="TreeGrafter"/>
</dbReference>
<dbReference type="InterPro" id="IPR011021">
    <property type="entry name" value="Arrestin-like_N"/>
</dbReference>
<dbReference type="SMART" id="SM01017">
    <property type="entry name" value="Arrestin_C"/>
    <property type="match status" value="1"/>
</dbReference>
<dbReference type="Pfam" id="PF02752">
    <property type="entry name" value="Arrestin_C"/>
    <property type="match status" value="1"/>
</dbReference>
<comment type="similarity">
    <text evidence="1">Belongs to the arrestin family.</text>
</comment>
<proteinExistence type="inferred from homology"/>
<dbReference type="OrthoDB" id="7785529at2759"/>
<dbReference type="InterPro" id="IPR014752">
    <property type="entry name" value="Arrestin-like_C"/>
</dbReference>
<organism evidence="5 6">
    <name type="scientific">Clunio marinus</name>
    <dbReference type="NCBI Taxonomy" id="568069"/>
    <lineage>
        <taxon>Eukaryota</taxon>
        <taxon>Metazoa</taxon>
        <taxon>Ecdysozoa</taxon>
        <taxon>Arthropoda</taxon>
        <taxon>Hexapoda</taxon>
        <taxon>Insecta</taxon>
        <taxon>Pterygota</taxon>
        <taxon>Neoptera</taxon>
        <taxon>Endopterygota</taxon>
        <taxon>Diptera</taxon>
        <taxon>Nematocera</taxon>
        <taxon>Chironomoidea</taxon>
        <taxon>Chironomidae</taxon>
        <taxon>Clunio</taxon>
    </lineage>
</organism>